<evidence type="ECO:0000256" key="1">
    <source>
        <dbReference type="SAM" id="MobiDB-lite"/>
    </source>
</evidence>
<feature type="region of interest" description="Disordered" evidence="1">
    <location>
        <begin position="338"/>
        <end position="427"/>
    </location>
</feature>
<dbReference type="InterPro" id="IPR027417">
    <property type="entry name" value="P-loop_NTPase"/>
</dbReference>
<name>A0AA40EBI5_9PEZI</name>
<accession>A0AA40EBI5</accession>
<dbReference type="Gene3D" id="3.40.50.300">
    <property type="entry name" value="P-loop containing nucleotide triphosphate hydrolases"/>
    <property type="match status" value="1"/>
</dbReference>
<dbReference type="InterPro" id="IPR006073">
    <property type="entry name" value="GTP-bd"/>
</dbReference>
<dbReference type="SUPFAM" id="SSF52540">
    <property type="entry name" value="P-loop containing nucleoside triphosphate hydrolases"/>
    <property type="match status" value="1"/>
</dbReference>
<dbReference type="EMBL" id="JAUKUA010000001">
    <property type="protein sequence ID" value="KAK0732157.1"/>
    <property type="molecule type" value="Genomic_DNA"/>
</dbReference>
<reference evidence="3" key="1">
    <citation type="submission" date="2023-06" db="EMBL/GenBank/DDBJ databases">
        <title>Genome-scale phylogeny and comparative genomics of the fungal order Sordariales.</title>
        <authorList>
            <consortium name="Lawrence Berkeley National Laboratory"/>
            <person name="Hensen N."/>
            <person name="Bonometti L."/>
            <person name="Westerberg I."/>
            <person name="Brannstrom I.O."/>
            <person name="Guillou S."/>
            <person name="Cros-Aarteil S."/>
            <person name="Calhoun S."/>
            <person name="Haridas S."/>
            <person name="Kuo A."/>
            <person name="Mondo S."/>
            <person name="Pangilinan J."/>
            <person name="Riley R."/>
            <person name="Labutti K."/>
            <person name="Andreopoulos B."/>
            <person name="Lipzen A."/>
            <person name="Chen C."/>
            <person name="Yanf M."/>
            <person name="Daum C."/>
            <person name="Ng V."/>
            <person name="Clum A."/>
            <person name="Steindorff A."/>
            <person name="Ohm R."/>
            <person name="Martin F."/>
            <person name="Silar P."/>
            <person name="Natvig D."/>
            <person name="Lalanne C."/>
            <person name="Gautier V."/>
            <person name="Ament-Velasquez S.L."/>
            <person name="Kruys A."/>
            <person name="Hutchinson M.I."/>
            <person name="Powell A.J."/>
            <person name="Barry K."/>
            <person name="Miller A.N."/>
            <person name="Grigoriev I.V."/>
            <person name="Debuchy R."/>
            <person name="Gladieux P."/>
            <person name="Thoren M.H."/>
            <person name="Johannesson H."/>
        </authorList>
    </citation>
    <scope>NUCLEOTIDE SEQUENCE</scope>
    <source>
        <strain evidence="3">SMH4607-1</strain>
    </source>
</reference>
<comment type="caution">
    <text evidence="3">The sequence shown here is derived from an EMBL/GenBank/DDBJ whole genome shotgun (WGS) entry which is preliminary data.</text>
</comment>
<protein>
    <recommendedName>
        <fullName evidence="2">G domain-containing protein</fullName>
    </recommendedName>
</protein>
<dbReference type="CDD" id="cd00882">
    <property type="entry name" value="Ras_like_GTPase"/>
    <property type="match status" value="1"/>
</dbReference>
<dbReference type="GO" id="GO:0005525">
    <property type="term" value="F:GTP binding"/>
    <property type="evidence" value="ECO:0007669"/>
    <property type="project" value="InterPro"/>
</dbReference>
<dbReference type="Proteomes" id="UP001172102">
    <property type="component" value="Unassembled WGS sequence"/>
</dbReference>
<dbReference type="AlphaFoldDB" id="A0AA40EBI5"/>
<evidence type="ECO:0000313" key="3">
    <source>
        <dbReference type="EMBL" id="KAK0732157.1"/>
    </source>
</evidence>
<feature type="domain" description="G" evidence="2">
    <location>
        <begin position="12"/>
        <end position="107"/>
    </location>
</feature>
<dbReference type="Pfam" id="PF01926">
    <property type="entry name" value="MMR_HSR1"/>
    <property type="match status" value="1"/>
</dbReference>
<keyword evidence="4" id="KW-1185">Reference proteome</keyword>
<evidence type="ECO:0000313" key="4">
    <source>
        <dbReference type="Proteomes" id="UP001172102"/>
    </source>
</evidence>
<gene>
    <name evidence="3" type="ORF">B0H67DRAFT_474167</name>
</gene>
<feature type="compositionally biased region" description="Basic and acidic residues" evidence="1">
    <location>
        <begin position="338"/>
        <end position="402"/>
    </location>
</feature>
<evidence type="ECO:0000259" key="2">
    <source>
        <dbReference type="Pfam" id="PF01926"/>
    </source>
</evidence>
<proteinExistence type="predicted"/>
<sequence>MAGGNRAQDVYIAVMGVTGAGKSSFIATCSGKEVKIGHDLQSCKSISMTLTEHTGTADVEEISFMYNRNVRVHLVDTPGFDDTNRSDVQVLQDVAHWLSASFQEGIRLSGIIYMHRISDQRMAGSALRNLGMFKKLCGEKAYQSVVLTTSMWSKVTAEEGTRRERELVETNGFWGLMCQRGSRAFRYLDTQESARELVGYILSLHMQATLAIQDEIVNQGHEIDETAAAHELNAEIIRERTRHMAELVAVREDMQQAMLEHDEELQRHYKSEMDDLQNKIDKTEAEQKKLTETIAEVDKRKEEEFRVFKEQLEREREEERRAYERQRQDLEENLARQQETLRRQQEAEAQRMREQQASREEAERRQEELRRAMDEQQRQHEVRVRLMEESHRKAMADFAERQTRKRRSKSPNTNVPCPGYPGRRRRY</sequence>
<organism evidence="3 4">
    <name type="scientific">Lasiosphaeris hirsuta</name>
    <dbReference type="NCBI Taxonomy" id="260670"/>
    <lineage>
        <taxon>Eukaryota</taxon>
        <taxon>Fungi</taxon>
        <taxon>Dikarya</taxon>
        <taxon>Ascomycota</taxon>
        <taxon>Pezizomycotina</taxon>
        <taxon>Sordariomycetes</taxon>
        <taxon>Sordariomycetidae</taxon>
        <taxon>Sordariales</taxon>
        <taxon>Lasiosphaeriaceae</taxon>
        <taxon>Lasiosphaeris</taxon>
    </lineage>
</organism>